<dbReference type="STRING" id="157072.A0A024U5N1"/>
<feature type="chain" id="PRO_5001534866" description="EGF-like domain-containing protein" evidence="5">
    <location>
        <begin position="23"/>
        <end position="665"/>
    </location>
</feature>
<keyword evidence="2" id="KW-0677">Repeat</keyword>
<dbReference type="Gene3D" id="2.10.25.10">
    <property type="entry name" value="Laminin"/>
    <property type="match status" value="2"/>
</dbReference>
<dbReference type="PROSITE" id="PS50026">
    <property type="entry name" value="EGF_3"/>
    <property type="match status" value="1"/>
</dbReference>
<evidence type="ECO:0000313" key="7">
    <source>
        <dbReference type="EMBL" id="ETW00888.1"/>
    </source>
</evidence>
<dbReference type="InterPro" id="IPR000742">
    <property type="entry name" value="EGF"/>
</dbReference>
<dbReference type="PROSITE" id="PS01186">
    <property type="entry name" value="EGF_2"/>
    <property type="match status" value="2"/>
</dbReference>
<evidence type="ECO:0000259" key="6">
    <source>
        <dbReference type="PROSITE" id="PS50026"/>
    </source>
</evidence>
<accession>A0A024U5N1</accession>
<dbReference type="GeneID" id="20084453"/>
<keyword evidence="1 4" id="KW-0245">EGF-like domain</keyword>
<feature type="disulfide bond" evidence="4">
    <location>
        <begin position="615"/>
        <end position="625"/>
    </location>
</feature>
<proteinExistence type="predicted"/>
<keyword evidence="5" id="KW-0732">Signal</keyword>
<dbReference type="PROSITE" id="PS00022">
    <property type="entry name" value="EGF_1"/>
    <property type="match status" value="2"/>
</dbReference>
<dbReference type="eggNOG" id="KOG1225">
    <property type="taxonomic scope" value="Eukaryota"/>
</dbReference>
<feature type="domain" description="EGF-like" evidence="6">
    <location>
        <begin position="611"/>
        <end position="644"/>
    </location>
</feature>
<keyword evidence="3 4" id="KW-1015">Disulfide bond</keyword>
<sequence>MQVPWLRTLWFVCMVCLSSVAASTATVTLQSSVAGAQTSVDVSLTTTIVVPVGGSIRMTFPSGFTVKPTAFMSPVGIDASSALSIVGVVPRITIATAAVAVGVVSFTLDGVFNPGVGTTLMFNVSTYDAAGVLLEAASVAGTAISSNPALLAALSSNSTAGSNEPWKFMFTTLVTLPVGSILRATFPARYAVLSPIVLDTTGFGATTYTVSAVGNNVSIYINTFALVPGTYNYTLQGITNPGTSCNEFYDEACLTAWEDIIVSTLDMDAKVYQRVSLPGVPIIKSHLRFARVRTTATTPNTITSAYVLLNLMTPIPVGGSITATFPSGYDLNPSGSTIVAYNSGINGMSTAVISGQTLTITIAGTPVASQNGVRFTLNGVRTPPLHATGSYIVRTFDSYNNILEESANIGGVGCRFLNDCSGHGDCTLMSSTCVCHPGFGASTDVTDYKAPDCSLRTCPSDLAWSDVPTSKSLAHQTVLECSGRGLCNRTSGLCQCVPGYEGSACQRTSCPKNCSGHGRCMSISEWSRSTSALPLSTPTTHTAWDANRIFGCVCDSSWPVGLGAGETRVAEWFGADCSLRHCPSGNDPLTPQDETDCSGVPAPGGVGVGVAGNKCFVECSNRGVCYFQTGKCRCATGFSGSACHRQDVLSDNTPLSVVEVFMGGW</sequence>
<dbReference type="EMBL" id="KI913964">
    <property type="protein sequence ID" value="ETW00888.1"/>
    <property type="molecule type" value="Genomic_DNA"/>
</dbReference>
<evidence type="ECO:0000256" key="2">
    <source>
        <dbReference type="ARBA" id="ARBA00022737"/>
    </source>
</evidence>
<dbReference type="SMART" id="SM00181">
    <property type="entry name" value="EGF"/>
    <property type="match status" value="3"/>
</dbReference>
<evidence type="ECO:0000256" key="3">
    <source>
        <dbReference type="ARBA" id="ARBA00023157"/>
    </source>
</evidence>
<dbReference type="PANTHER" id="PTHR11219">
    <property type="entry name" value="TENEURIN AND N-ACETYLGLUCOSAMINE-1-PHOSPHODIESTER ALPHA-N-ACETYLGLUCOSAMINIDASE"/>
    <property type="match status" value="1"/>
</dbReference>
<evidence type="ECO:0000256" key="4">
    <source>
        <dbReference type="PROSITE-ProRule" id="PRU00076"/>
    </source>
</evidence>
<dbReference type="PANTHER" id="PTHR11219:SF69">
    <property type="entry name" value="TENEURIN-A"/>
    <property type="match status" value="1"/>
</dbReference>
<dbReference type="AlphaFoldDB" id="A0A024U5N1"/>
<organism evidence="7">
    <name type="scientific">Aphanomyces invadans</name>
    <dbReference type="NCBI Taxonomy" id="157072"/>
    <lineage>
        <taxon>Eukaryota</taxon>
        <taxon>Sar</taxon>
        <taxon>Stramenopiles</taxon>
        <taxon>Oomycota</taxon>
        <taxon>Saprolegniomycetes</taxon>
        <taxon>Saprolegniales</taxon>
        <taxon>Verrucalvaceae</taxon>
        <taxon>Aphanomyces</taxon>
    </lineage>
</organism>
<reference evidence="7" key="1">
    <citation type="submission" date="2013-12" db="EMBL/GenBank/DDBJ databases">
        <title>The Genome Sequence of Aphanomyces invadans NJM9701.</title>
        <authorList>
            <consortium name="The Broad Institute Genomics Platform"/>
            <person name="Russ C."/>
            <person name="Tyler B."/>
            <person name="van West P."/>
            <person name="Dieguez-Uribeondo J."/>
            <person name="Young S.K."/>
            <person name="Zeng Q."/>
            <person name="Gargeya S."/>
            <person name="Fitzgerald M."/>
            <person name="Abouelleil A."/>
            <person name="Alvarado L."/>
            <person name="Chapman S.B."/>
            <person name="Gainer-Dewar J."/>
            <person name="Goldberg J."/>
            <person name="Griggs A."/>
            <person name="Gujja S."/>
            <person name="Hansen M."/>
            <person name="Howarth C."/>
            <person name="Imamovic A."/>
            <person name="Ireland A."/>
            <person name="Larimer J."/>
            <person name="McCowan C."/>
            <person name="Murphy C."/>
            <person name="Pearson M."/>
            <person name="Poon T.W."/>
            <person name="Priest M."/>
            <person name="Roberts A."/>
            <person name="Saif S."/>
            <person name="Shea T."/>
            <person name="Sykes S."/>
            <person name="Wortman J."/>
            <person name="Nusbaum C."/>
            <person name="Birren B."/>
        </authorList>
    </citation>
    <scope>NUCLEOTIDE SEQUENCE [LARGE SCALE GENOMIC DNA]</scope>
    <source>
        <strain evidence="7">NJM9701</strain>
    </source>
</reference>
<evidence type="ECO:0000256" key="1">
    <source>
        <dbReference type="ARBA" id="ARBA00022536"/>
    </source>
</evidence>
<dbReference type="InterPro" id="IPR013111">
    <property type="entry name" value="EGF_extracell"/>
</dbReference>
<dbReference type="RefSeq" id="XP_008871023.1">
    <property type="nucleotide sequence ID" value="XM_008872801.1"/>
</dbReference>
<protein>
    <recommendedName>
        <fullName evidence="6">EGF-like domain-containing protein</fullName>
    </recommendedName>
</protein>
<dbReference type="VEuPathDB" id="FungiDB:H310_07403"/>
<gene>
    <name evidence="7" type="ORF">H310_07403</name>
</gene>
<feature type="disulfide bond" evidence="4">
    <location>
        <begin position="634"/>
        <end position="643"/>
    </location>
</feature>
<comment type="caution">
    <text evidence="4">Lacks conserved residue(s) required for the propagation of feature annotation.</text>
</comment>
<dbReference type="PRINTS" id="PR00011">
    <property type="entry name" value="EGFLAMININ"/>
</dbReference>
<dbReference type="OrthoDB" id="18487at2759"/>
<name>A0A024U5N1_9STRA</name>
<dbReference type="InterPro" id="IPR051216">
    <property type="entry name" value="Teneurin"/>
</dbReference>
<dbReference type="Pfam" id="PF07974">
    <property type="entry name" value="EGF_2"/>
    <property type="match status" value="1"/>
</dbReference>
<feature type="signal peptide" evidence="5">
    <location>
        <begin position="1"/>
        <end position="22"/>
    </location>
</feature>
<evidence type="ECO:0000256" key="5">
    <source>
        <dbReference type="SAM" id="SignalP"/>
    </source>
</evidence>